<evidence type="ECO:0000259" key="3">
    <source>
        <dbReference type="Pfam" id="PF11887"/>
    </source>
</evidence>
<dbReference type="STRING" id="564198.BST17_01570"/>
<dbReference type="InterPro" id="IPR024516">
    <property type="entry name" value="Mce_C"/>
</dbReference>
<dbReference type="Pfam" id="PF11887">
    <property type="entry name" value="Mce4_CUP1"/>
    <property type="match status" value="1"/>
</dbReference>
<dbReference type="AlphaFoldDB" id="A0A1W9Z4H8"/>
<name>A0A1W9Z4H8_MYCBA</name>
<feature type="region of interest" description="Disordered" evidence="1">
    <location>
        <begin position="380"/>
        <end position="426"/>
    </location>
</feature>
<dbReference type="OrthoDB" id="4516955at2"/>
<feature type="domain" description="Mammalian cell entry C-terminal" evidence="3">
    <location>
        <begin position="114"/>
        <end position="292"/>
    </location>
</feature>
<accession>A0A1W9Z4H8</accession>
<dbReference type="InterPro" id="IPR005693">
    <property type="entry name" value="Mce"/>
</dbReference>
<evidence type="ECO:0000313" key="5">
    <source>
        <dbReference type="Proteomes" id="UP000192366"/>
    </source>
</evidence>
<dbReference type="Proteomes" id="UP000192366">
    <property type="component" value="Unassembled WGS sequence"/>
</dbReference>
<dbReference type="PANTHER" id="PTHR33371">
    <property type="entry name" value="INTERMEMBRANE PHOSPHOLIPID TRANSPORT SYSTEM BINDING PROTEIN MLAD-RELATED"/>
    <property type="match status" value="1"/>
</dbReference>
<feature type="domain" description="Mce/MlaD" evidence="2">
    <location>
        <begin position="35"/>
        <end position="108"/>
    </location>
</feature>
<evidence type="ECO:0000313" key="4">
    <source>
        <dbReference type="EMBL" id="ORA07183.1"/>
    </source>
</evidence>
<sequence length="426" mass="44663">MTRHRRPVTAATAAALVALLVGAAYVLVHPHFAARTISAVFETATGIYPGDQVRVAGVPVGTISAIRPEGTQIRIVMDVDGDLAVPAEARAIVVAENLVSARFVQLAPLYISGPTLADGATIPRSRTAVPVEWDEVKTQLNRLATDLGPQGQVSTTAVGRFIDSAADALDGNGATLRRTISDLSGAANIFADSSGDLVGTVKNLQTFVSALRDSSAQIVQFQDRLSTLSAAVDGSRGDLDAALTDLSAVIDDVQRFVAETSGETTEQVTRLADVTQNLVDHRMDLEQVLHVTPTSLANAYNMFDPRTGGASGVFVLNNMSDPKSFICGMVGALENVTAPETAKLCAQTLGPALDRVNFNYLPFPFNPFLTAAPSPGKLIYSEPELAPGQRPTPADPPAPSVSAYTGAPADPPTTIEDLLFPGAPRP</sequence>
<keyword evidence="5" id="KW-1185">Reference proteome</keyword>
<organism evidence="4 5">
    <name type="scientific">Mycolicibacterium bacteremicum</name>
    <name type="common">Mycobacterium bacteremicum</name>
    <dbReference type="NCBI Taxonomy" id="564198"/>
    <lineage>
        <taxon>Bacteria</taxon>
        <taxon>Bacillati</taxon>
        <taxon>Actinomycetota</taxon>
        <taxon>Actinomycetes</taxon>
        <taxon>Mycobacteriales</taxon>
        <taxon>Mycobacteriaceae</taxon>
        <taxon>Mycolicibacterium</taxon>
    </lineage>
</organism>
<reference evidence="4 5" key="1">
    <citation type="submission" date="2017-02" db="EMBL/GenBank/DDBJ databases">
        <title>The new phylogeny of genus Mycobacterium.</title>
        <authorList>
            <person name="Tortoli E."/>
            <person name="Trovato A."/>
            <person name="Cirillo D.M."/>
        </authorList>
    </citation>
    <scope>NUCLEOTIDE SEQUENCE [LARGE SCALE GENOMIC DNA]</scope>
    <source>
        <strain evidence="4 5">DSM 45578</strain>
    </source>
</reference>
<protein>
    <submittedName>
        <fullName evidence="4">Mammalian cell entry protein</fullName>
    </submittedName>
</protein>
<dbReference type="NCBIfam" id="TIGR00996">
    <property type="entry name" value="Mtu_fam_mce"/>
    <property type="match status" value="1"/>
</dbReference>
<dbReference type="EMBL" id="MVHJ01000001">
    <property type="protein sequence ID" value="ORA07183.1"/>
    <property type="molecule type" value="Genomic_DNA"/>
</dbReference>
<dbReference type="PANTHER" id="PTHR33371:SF4">
    <property type="entry name" value="INTERMEMBRANE PHOSPHOLIPID TRANSPORT SYSTEM BINDING PROTEIN MLAD"/>
    <property type="match status" value="1"/>
</dbReference>
<evidence type="ECO:0000259" key="2">
    <source>
        <dbReference type="Pfam" id="PF02470"/>
    </source>
</evidence>
<evidence type="ECO:0000256" key="1">
    <source>
        <dbReference type="SAM" id="MobiDB-lite"/>
    </source>
</evidence>
<dbReference type="RefSeq" id="WP_083054874.1">
    <property type="nucleotide sequence ID" value="NZ_JACKVM010000014.1"/>
</dbReference>
<gene>
    <name evidence="4" type="ORF">BST17_01570</name>
</gene>
<dbReference type="GO" id="GO:0005576">
    <property type="term" value="C:extracellular region"/>
    <property type="evidence" value="ECO:0007669"/>
    <property type="project" value="TreeGrafter"/>
</dbReference>
<dbReference type="Pfam" id="PF02470">
    <property type="entry name" value="MlaD"/>
    <property type="match status" value="1"/>
</dbReference>
<proteinExistence type="predicted"/>
<dbReference type="InterPro" id="IPR052336">
    <property type="entry name" value="MlaD_Phospholipid_Transporter"/>
</dbReference>
<comment type="caution">
    <text evidence="4">The sequence shown here is derived from an EMBL/GenBank/DDBJ whole genome shotgun (WGS) entry which is preliminary data.</text>
</comment>
<dbReference type="InterPro" id="IPR003399">
    <property type="entry name" value="Mce/MlaD"/>
</dbReference>